<dbReference type="InterPro" id="IPR036709">
    <property type="entry name" value="Autotransporte_beta_dom_sf"/>
</dbReference>
<protein>
    <recommendedName>
        <fullName evidence="2">Autotransporter domain-containing protein</fullName>
    </recommendedName>
</protein>
<dbReference type="InterPro" id="IPR005546">
    <property type="entry name" value="Autotransporte_beta"/>
</dbReference>
<dbReference type="SUPFAM" id="SSF103515">
    <property type="entry name" value="Autotransporter"/>
    <property type="match status" value="1"/>
</dbReference>
<evidence type="ECO:0000259" key="2">
    <source>
        <dbReference type="PROSITE" id="PS51208"/>
    </source>
</evidence>
<reference evidence="4" key="1">
    <citation type="submission" date="2018-09" db="EMBL/GenBank/DDBJ databases">
        <title>Acidovorax cavernicola nov. sp. isolated from Gruta de las Maravillas (Aracena, Spain).</title>
        <authorList>
            <person name="Jurado V."/>
            <person name="Gutierrez-Patricio S."/>
            <person name="Gonzalez-Pimentel J.L."/>
            <person name="Miller A.Z."/>
            <person name="Laiz L."/>
            <person name="Saiz-Jimenez C."/>
        </authorList>
    </citation>
    <scope>NUCLEOTIDE SEQUENCE [LARGE SCALE GENOMIC DNA]</scope>
    <source>
        <strain evidence="4">1011MAR3C25</strain>
    </source>
</reference>
<organism evidence="3 4">
    <name type="scientific">Paracoccus onubensis</name>
    <dbReference type="NCBI Taxonomy" id="1675788"/>
    <lineage>
        <taxon>Bacteria</taxon>
        <taxon>Pseudomonadati</taxon>
        <taxon>Pseudomonadota</taxon>
        <taxon>Alphaproteobacteria</taxon>
        <taxon>Rhodobacterales</taxon>
        <taxon>Paracoccaceae</taxon>
        <taxon>Paracoccus</taxon>
    </lineage>
</organism>
<dbReference type="Gene3D" id="2.160.20.20">
    <property type="match status" value="1"/>
</dbReference>
<dbReference type="OrthoDB" id="7779033at2"/>
<dbReference type="Proteomes" id="UP000284202">
    <property type="component" value="Unassembled WGS sequence"/>
</dbReference>
<keyword evidence="1" id="KW-0732">Signal</keyword>
<keyword evidence="4" id="KW-1185">Reference proteome</keyword>
<name>A0A418T3W5_9RHOB</name>
<gene>
    <name evidence="3" type="ORF">D3P04_03005</name>
</gene>
<proteinExistence type="predicted"/>
<dbReference type="SUPFAM" id="SSF51126">
    <property type="entry name" value="Pectin lyase-like"/>
    <property type="match status" value="1"/>
</dbReference>
<comment type="caution">
    <text evidence="3">The sequence shown here is derived from an EMBL/GenBank/DDBJ whole genome shotgun (WGS) entry which is preliminary data.</text>
</comment>
<accession>A0A418T3W5</accession>
<dbReference type="EMBL" id="QZCG01000002">
    <property type="protein sequence ID" value="RJE87908.1"/>
    <property type="molecule type" value="Genomic_DNA"/>
</dbReference>
<sequence length="2539" mass="258387">MFVNFRRPHRSVLRSRLLLSTALIGVGALILAQGAHAQDSHLYFDNTDTLGTGNAVELRPESGEWGTKGYNSSFWRGLNNDGWWRRAGKISSGQIGVLTEGADGDGDGLPDPVTITIGNRLNLFDRDATVDVGGLRLDSGQYTFSEGLIRGGLNGDTLLLENNSGDVDSDLTVESGLLGKVEIAGTGDGAVVYAGNMLENDSEVSQLSVREGALFEITGTTSGTLQNQGNTVLVDGGEHSGRFVNGSTGQLSVDGTGTIDGQLVNESNGDLRGMIDIGADEHLIVSDGLHNSGIVALGGVLETPRLLNAGQGIISLTDADDRGNPTVRGGVNNYGKITVTDGASVELTIEDPDSAVQGDGDGVFLNGGTNGGFVLGQNSNLTINAEKFQFEPASNITVGHNLILNGEIRNVGTLTYEDAAGTGTINDTLINASRQVDGGSPLLGVLQFRTEVDAGGNIIVNDGKMTVGSDDAQQSSDAHLFNVGRISNKSDRELNIQGGLVETEGFGNQGIVNVGLAGGDIGTARVEEAFDNHRGATVNVNGGLIDVGDADHQGTFTNSGDVFINAVNDTVGTVAGDTIANNGLIDVAGELKARDLLVNTTSGEINVNGGLVDAARLVNRGSLNINFVNDTAGRVIGGTINNENLINVAGELNATALLYNKVGGTIDVGSGGSVDAARLDNAGELVIRSANGVAGAVTGGTITNSNRITVAGELAATTLLHNQRDSALIVAGGTVDATNVTNSGTLAVNINNGSIGTVTAGTSFTNNIHGTVNLNGTSLEVVDSDGTRGALNNSGRFRVNLNGANVGTVAADTVANGGTFDIAGDLIADSEFRNNGNGTVNVNGGVLQTVALDNSGEIFVNETGGVAGSVTVDTVANRNRIDVAGELAAATRITNERGGRINVNDGGLNTDEFVNIGALDINGGDGTVTAATAFDNNGGVVTVDGGNLSVEDSAGALGTLTNSGQIHVGMAGDTAGKVTADTIENSNIVTVAGNLIAESAFANDSAGQVVVDGGKIDTATFDNSGKLTIARDDSGAAIGTVTAGTVFVNDTGGEVNVDGGRLRVKDADGALGDLNNWGVVSVNVANGHTGTVEADQVMNRDTLHIAGAVTAATRVNNGFGSTINVNGGSLEVNSAGSDADVAGFENSGTLNVDAADGNVGTVTVGTRFLNNGAGSVVVSGGDLAVSDSAGVLGTLSNSGKLTVRNKDGQTGKVRAESVANDGGAVDVAGELSAVSEFINNKGKVTLSGLLDAGTSFGNIGELAGGEYIGTVQLDNGTLTADNLSNSGAITGSGRIRGDLENLGLIDIADGVLIGTEFANLAGGNMTFSGLARGAAGGDVNITNAGRMTLDADITGNLANTNNLSASGSISGHLTNAGNMTVRRDQTLELTSASEEGENTGNMTVRGTVRTESQLWNRADGKLDVLGGTIDGDVRNRGTMQLAGGGTVDGNVDNGGTLDANGTITGAVVQGQNGTLNVSDSLAVGSLSNSGTVNLNGTLTSDDVIANRASGVINLDGATVELASESTRAEGDILLNHGTINVLSDSSLLGGLTNHNLINMTEGDRDATLTVSGQFTNTSDVRVDGANSSLTITADRIALREGSSVELSQVTLIGDVLNSIDLLYDRATTLAGALLNDEIGSVAVSAAVDGNGNSIDNSGLLDVRSSGSLTNVADLTNRASGIVNIAEGGEVAAEDVINRAGGTMTVAGTLTANSEAGVINQGNLDLSGTLNGRLANAAGTVTLDGAVINGDVRNSSTDTRIGSLEGTVTIAGNLDNAGTADLAGSVRDVTNTGTLRTAGDLAVSSLSNAGTVNVRADHRLDSESDIANAGRFVIAGTLGSGLENRQDGTVVLSEGTVEGDVTNSGVLRGAGNIAGHLTQSEGATLRVNGALATGGLTNLGVVAVTNGNTLSSRTVAENQGRMNIGGTFDGNIRNSGTYVQNGRLEGSLTTTGVALVNGEITGDLRYRGLGDGSDLDITDAAAIRGTLDLGANFGIRDGRQITAGNTLVRRDVALGLNGTLNGDLTNTGIVQAGANALLNGDVTNRQDGIIRAVRSIEIDGSLANDGLINLAQNKSVGDKLTVNGGVSGSGVYALDINFSNMTSDAIVVAGGPATGNFNIQLNYMGDVKVSDVGQSTTLIDVSEEYQSANDFTYKVLNPQAIANEKVIYSLHRDIASGDIEMVSSIHPGIGALFGNISLTRSLIGVVVNRPTSPFVTGLAFDASDKPCGVGSWGRATGGVAEVTGGTDNGAVKVDSTINATYYGMQVGTDFACFDDRFAGWSMSFGGFLGVNQGDTTQPVYVPDPITGDRIGNQPSSINDTEFDQIYGGVYVTATKGRFQADLQYRHEKTDFLASNTALTDGGGLGLDDEEFSSKGNTLSGSLSYTLPIGEEGWTFVPSVGFAFTRSETDTITFSDGYQLEFEDSDAQIGFLAGTVAKTFVQAESNSALYAFATGTIYKDFADPSVSTFFDPNNASFEPQRLTSDNLGTYGELSVGANYIKVLQPGPGLRPRQLSASARIDARSGDGLESVGVTGQIRLQF</sequence>
<dbReference type="RefSeq" id="WP_119745825.1">
    <property type="nucleotide sequence ID" value="NZ_QZCG01000002.1"/>
</dbReference>
<feature type="signal peptide" evidence="1">
    <location>
        <begin position="1"/>
        <end position="37"/>
    </location>
</feature>
<dbReference type="PROSITE" id="PS51208">
    <property type="entry name" value="AUTOTRANSPORTER"/>
    <property type="match status" value="1"/>
</dbReference>
<dbReference type="InterPro" id="IPR011050">
    <property type="entry name" value="Pectin_lyase_fold/virulence"/>
</dbReference>
<evidence type="ECO:0000256" key="1">
    <source>
        <dbReference type="SAM" id="SignalP"/>
    </source>
</evidence>
<evidence type="ECO:0000313" key="3">
    <source>
        <dbReference type="EMBL" id="RJE87908.1"/>
    </source>
</evidence>
<feature type="chain" id="PRO_5019083189" description="Autotransporter domain-containing protein" evidence="1">
    <location>
        <begin position="38"/>
        <end position="2539"/>
    </location>
</feature>
<dbReference type="InterPro" id="IPR012332">
    <property type="entry name" value="Autotransporter_pectin_lyase_C"/>
</dbReference>
<evidence type="ECO:0000313" key="4">
    <source>
        <dbReference type="Proteomes" id="UP000284202"/>
    </source>
</evidence>
<feature type="domain" description="Autotransporter" evidence="2">
    <location>
        <begin position="2223"/>
        <end position="2539"/>
    </location>
</feature>